<evidence type="ECO:0000259" key="1">
    <source>
        <dbReference type="Pfam" id="PF13612"/>
    </source>
</evidence>
<accession>B8G985</accession>
<keyword evidence="3" id="KW-1185">Reference proteome</keyword>
<dbReference type="OrthoDB" id="57240at2"/>
<proteinExistence type="predicted"/>
<dbReference type="AlphaFoldDB" id="B8G985"/>
<reference evidence="2" key="1">
    <citation type="submission" date="2008-12" db="EMBL/GenBank/DDBJ databases">
        <title>Complete sequence of Chloroflexus aggregans DSM 9485.</title>
        <authorList>
            <consortium name="US DOE Joint Genome Institute"/>
            <person name="Lucas S."/>
            <person name="Copeland A."/>
            <person name="Lapidus A."/>
            <person name="Glavina del Rio T."/>
            <person name="Dalin E."/>
            <person name="Tice H."/>
            <person name="Pitluck S."/>
            <person name="Foster B."/>
            <person name="Larimer F."/>
            <person name="Land M."/>
            <person name="Hauser L."/>
            <person name="Kyrpides N."/>
            <person name="Mikhailova N."/>
            <person name="Bryant D."/>
            <person name="Richardson P."/>
        </authorList>
    </citation>
    <scope>NUCLEOTIDE SEQUENCE</scope>
    <source>
        <strain evidence="2">DSM 9485</strain>
    </source>
</reference>
<dbReference type="KEGG" id="cag:Cagg_1470"/>
<feature type="domain" description="Transposase DDE" evidence="1">
    <location>
        <begin position="106"/>
        <end position="259"/>
    </location>
</feature>
<dbReference type="Pfam" id="PF13612">
    <property type="entry name" value="DDE_Tnp_1_3"/>
    <property type="match status" value="1"/>
</dbReference>
<dbReference type="eggNOG" id="COG3039">
    <property type="taxonomic scope" value="Bacteria"/>
</dbReference>
<gene>
    <name evidence="2" type="ordered locus">Cagg_1470</name>
</gene>
<dbReference type="HOGENOM" id="CLU_073308_1_0_0"/>
<dbReference type="NCBIfam" id="NF033520">
    <property type="entry name" value="transpos_IS982"/>
    <property type="match status" value="1"/>
</dbReference>
<protein>
    <submittedName>
        <fullName evidence="2">Transposase IS4 family protein</fullName>
    </submittedName>
</protein>
<dbReference type="InterPro" id="IPR025668">
    <property type="entry name" value="Tnp_DDE_dom"/>
</dbReference>
<evidence type="ECO:0000313" key="3">
    <source>
        <dbReference type="Proteomes" id="UP000002508"/>
    </source>
</evidence>
<dbReference type="EMBL" id="CP001337">
    <property type="protein sequence ID" value="ACL24375.1"/>
    <property type="molecule type" value="Genomic_DNA"/>
</dbReference>
<sequence length="293" mass="32844">MDSLIELFCDVDDCCQSLLPVWRNHLLSAGDIQRQRERSLSVSELMTILIHFHQSHYRHFKASYTDYVLERLRAACPGLVRYNRFVALIPSVLVPLCGYLRPRCFGTCTGIAGIDATALAVCNNPRIHAHKVCAGLAARGNTATDWVFGCKRHLVCNDRGEFLNRMLTPGNVDDRKPVPTLVRKRFGTLFGAKGSLSKALRDELFRTFSVELVPGVRSHMKHALMLLMDNILRRKRAIVETIIDQRKNIAQIAHARHRSPVNVLVNLLCGVIAYCRQPKKPSLGLGTLPALIA</sequence>
<evidence type="ECO:0000313" key="2">
    <source>
        <dbReference type="EMBL" id="ACL24375.1"/>
    </source>
</evidence>
<dbReference type="RefSeq" id="WP_015940234.1">
    <property type="nucleotide sequence ID" value="NC_011831.1"/>
</dbReference>
<name>B8G985_CHLAD</name>
<dbReference type="STRING" id="326427.Cagg_1470"/>
<organism evidence="2 3">
    <name type="scientific">Chloroflexus aggregans (strain MD-66 / DSM 9485)</name>
    <dbReference type="NCBI Taxonomy" id="326427"/>
    <lineage>
        <taxon>Bacteria</taxon>
        <taxon>Bacillati</taxon>
        <taxon>Chloroflexota</taxon>
        <taxon>Chloroflexia</taxon>
        <taxon>Chloroflexales</taxon>
        <taxon>Chloroflexineae</taxon>
        <taxon>Chloroflexaceae</taxon>
        <taxon>Chloroflexus</taxon>
    </lineage>
</organism>
<dbReference type="Proteomes" id="UP000002508">
    <property type="component" value="Chromosome"/>
</dbReference>